<dbReference type="Pfam" id="PF13895">
    <property type="entry name" value="Ig_2"/>
    <property type="match status" value="1"/>
</dbReference>
<keyword evidence="7" id="KW-1185">Reference proteome</keyword>
<keyword evidence="3" id="KW-0812">Transmembrane</keyword>
<accession>A0A9D3QFL5</accession>
<dbReference type="InterPro" id="IPR036179">
    <property type="entry name" value="Ig-like_dom_sf"/>
</dbReference>
<dbReference type="PROSITE" id="PS50835">
    <property type="entry name" value="IG_LIKE"/>
    <property type="match status" value="1"/>
</dbReference>
<keyword evidence="3" id="KW-1133">Transmembrane helix</keyword>
<dbReference type="GO" id="GO:0007166">
    <property type="term" value="P:cell surface receptor signaling pathway"/>
    <property type="evidence" value="ECO:0007669"/>
    <property type="project" value="TreeGrafter"/>
</dbReference>
<keyword evidence="2" id="KW-1015">Disulfide bond</keyword>
<evidence type="ECO:0000313" key="7">
    <source>
        <dbReference type="Proteomes" id="UP001046870"/>
    </source>
</evidence>
<feature type="domain" description="Ig-like" evidence="5">
    <location>
        <begin position="121"/>
        <end position="184"/>
    </location>
</feature>
<proteinExistence type="predicted"/>
<keyword evidence="3" id="KW-0472">Membrane</keyword>
<dbReference type="PANTHER" id="PTHR11481:SF64">
    <property type="entry name" value="FC RECEPTOR-LIKE PROTEIN 4"/>
    <property type="match status" value="1"/>
</dbReference>
<dbReference type="AlphaFoldDB" id="A0A9D3QFL5"/>
<organism evidence="6 7">
    <name type="scientific">Megalops atlanticus</name>
    <name type="common">Tarpon</name>
    <name type="synonym">Clupea gigantea</name>
    <dbReference type="NCBI Taxonomy" id="7932"/>
    <lineage>
        <taxon>Eukaryota</taxon>
        <taxon>Metazoa</taxon>
        <taxon>Chordata</taxon>
        <taxon>Craniata</taxon>
        <taxon>Vertebrata</taxon>
        <taxon>Euteleostomi</taxon>
        <taxon>Actinopterygii</taxon>
        <taxon>Neopterygii</taxon>
        <taxon>Teleostei</taxon>
        <taxon>Elopiformes</taxon>
        <taxon>Megalopidae</taxon>
        <taxon>Megalops</taxon>
    </lineage>
</organism>
<dbReference type="Proteomes" id="UP001046870">
    <property type="component" value="Chromosome 2"/>
</dbReference>
<dbReference type="Gene3D" id="2.60.40.10">
    <property type="entry name" value="Immunoglobulins"/>
    <property type="match status" value="2"/>
</dbReference>
<feature type="transmembrane region" description="Helical" evidence="3">
    <location>
        <begin position="249"/>
        <end position="272"/>
    </location>
</feature>
<evidence type="ECO:0000256" key="4">
    <source>
        <dbReference type="SAM" id="SignalP"/>
    </source>
</evidence>
<dbReference type="InterPro" id="IPR050488">
    <property type="entry name" value="Ig_Fc_receptor"/>
</dbReference>
<evidence type="ECO:0000259" key="5">
    <source>
        <dbReference type="PROSITE" id="PS50835"/>
    </source>
</evidence>
<feature type="signal peptide" evidence="4">
    <location>
        <begin position="1"/>
        <end position="21"/>
    </location>
</feature>
<dbReference type="InterPro" id="IPR013783">
    <property type="entry name" value="Ig-like_fold"/>
</dbReference>
<sequence length="334" mass="36529">MAAACYSLVLVTAAFYHPGLSQDMPPARLSIIPSSGQHFQEKQMSLHCEVKEWNSTGWTLKHLTRSGVQSGCLPAGGNMSKESPGLCEILHLHSRNSGVYWCESVGGDKRSNNINITVVDGSVIIQSPTEPVAEGDSLTLRCLYLWSQPNTTAFYKNGGKILAHSSTEVTLHNVTGADEGFYKCGDPDGDERSPDSWVAVRGHFALLPTSPRGLLSTMYTPTEGAIKPQMTSPTELSPSNSTTKAGSRLYVVVLCCILGVLPIILVLGLLACRNRSRMRCYYDSCCPVRGSRNECPKEEAPQTKPDVTEIQWDMAWMEMETETTLLGRKQESGH</sequence>
<evidence type="ECO:0000256" key="2">
    <source>
        <dbReference type="ARBA" id="ARBA00023157"/>
    </source>
</evidence>
<dbReference type="InterPro" id="IPR007110">
    <property type="entry name" value="Ig-like_dom"/>
</dbReference>
<gene>
    <name evidence="6" type="ORF">MATL_G00032890</name>
</gene>
<evidence type="ECO:0000256" key="1">
    <source>
        <dbReference type="ARBA" id="ARBA00022729"/>
    </source>
</evidence>
<evidence type="ECO:0000256" key="3">
    <source>
        <dbReference type="SAM" id="Phobius"/>
    </source>
</evidence>
<protein>
    <recommendedName>
        <fullName evidence="5">Ig-like domain-containing protein</fullName>
    </recommendedName>
</protein>
<dbReference type="PANTHER" id="PTHR11481">
    <property type="entry name" value="IMMUNOGLOBULIN FC RECEPTOR"/>
    <property type="match status" value="1"/>
</dbReference>
<feature type="chain" id="PRO_5039176198" description="Ig-like domain-containing protein" evidence="4">
    <location>
        <begin position="22"/>
        <end position="334"/>
    </location>
</feature>
<reference evidence="6" key="1">
    <citation type="submission" date="2021-01" db="EMBL/GenBank/DDBJ databases">
        <authorList>
            <person name="Zahm M."/>
            <person name="Roques C."/>
            <person name="Cabau C."/>
            <person name="Klopp C."/>
            <person name="Donnadieu C."/>
            <person name="Jouanno E."/>
            <person name="Lampietro C."/>
            <person name="Louis A."/>
            <person name="Herpin A."/>
            <person name="Echchiki A."/>
            <person name="Berthelot C."/>
            <person name="Parey E."/>
            <person name="Roest-Crollius H."/>
            <person name="Braasch I."/>
            <person name="Postlethwait J."/>
            <person name="Bobe J."/>
            <person name="Montfort J."/>
            <person name="Bouchez O."/>
            <person name="Begum T."/>
            <person name="Mejri S."/>
            <person name="Adams A."/>
            <person name="Chen W.-J."/>
            <person name="Guiguen Y."/>
        </authorList>
    </citation>
    <scope>NUCLEOTIDE SEQUENCE</scope>
    <source>
        <strain evidence="6">YG-15Mar2019-1</strain>
        <tissue evidence="6">Brain</tissue>
    </source>
</reference>
<keyword evidence="1 4" id="KW-0732">Signal</keyword>
<dbReference type="SUPFAM" id="SSF48726">
    <property type="entry name" value="Immunoglobulin"/>
    <property type="match status" value="1"/>
</dbReference>
<evidence type="ECO:0000313" key="6">
    <source>
        <dbReference type="EMBL" id="KAG7488462.1"/>
    </source>
</evidence>
<name>A0A9D3QFL5_MEGAT</name>
<dbReference type="GO" id="GO:0009897">
    <property type="term" value="C:external side of plasma membrane"/>
    <property type="evidence" value="ECO:0007669"/>
    <property type="project" value="TreeGrafter"/>
</dbReference>
<dbReference type="GO" id="GO:0006955">
    <property type="term" value="P:immune response"/>
    <property type="evidence" value="ECO:0007669"/>
    <property type="project" value="TreeGrafter"/>
</dbReference>
<dbReference type="OrthoDB" id="8793125at2759"/>
<dbReference type="SMART" id="SM00409">
    <property type="entry name" value="IG"/>
    <property type="match status" value="2"/>
</dbReference>
<comment type="caution">
    <text evidence="6">The sequence shown here is derived from an EMBL/GenBank/DDBJ whole genome shotgun (WGS) entry which is preliminary data.</text>
</comment>
<dbReference type="GO" id="GO:0004888">
    <property type="term" value="F:transmembrane signaling receptor activity"/>
    <property type="evidence" value="ECO:0007669"/>
    <property type="project" value="TreeGrafter"/>
</dbReference>
<dbReference type="EMBL" id="JAFDVH010000002">
    <property type="protein sequence ID" value="KAG7488462.1"/>
    <property type="molecule type" value="Genomic_DNA"/>
</dbReference>
<dbReference type="InterPro" id="IPR003599">
    <property type="entry name" value="Ig_sub"/>
</dbReference>